<dbReference type="Proteomes" id="UP000066014">
    <property type="component" value="Chromosome"/>
</dbReference>
<dbReference type="EMBL" id="AP014569">
    <property type="protein sequence ID" value="BAO83411.1"/>
    <property type="molecule type" value="Genomic_DNA"/>
</dbReference>
<evidence type="ECO:0000256" key="1">
    <source>
        <dbReference type="ARBA" id="ARBA00023122"/>
    </source>
</evidence>
<dbReference type="PANTHER" id="PTHR43080">
    <property type="entry name" value="CBS DOMAIN-CONTAINING PROTEIN CBSX3, MITOCHONDRIAL"/>
    <property type="match status" value="1"/>
</dbReference>
<dbReference type="KEGG" id="cbab:SMCB_1183"/>
<evidence type="ECO:0000256" key="3">
    <source>
        <dbReference type="SAM" id="MobiDB-lite"/>
    </source>
</evidence>
<dbReference type="OrthoDB" id="9811720at2"/>
<dbReference type="InterPro" id="IPR000644">
    <property type="entry name" value="CBS_dom"/>
</dbReference>
<feature type="domain" description="CBS" evidence="4">
    <location>
        <begin position="87"/>
        <end position="147"/>
    </location>
</feature>
<evidence type="ECO:0000313" key="6">
    <source>
        <dbReference type="Proteomes" id="UP000066014"/>
    </source>
</evidence>
<dbReference type="Pfam" id="PF00571">
    <property type="entry name" value="CBS"/>
    <property type="match status" value="2"/>
</dbReference>
<dbReference type="STRING" id="1458426.SMCB_1183"/>
<dbReference type="PROSITE" id="PS51371">
    <property type="entry name" value="CBS"/>
    <property type="match status" value="2"/>
</dbReference>
<dbReference type="AlphaFoldDB" id="A0A060NLK3"/>
<feature type="region of interest" description="Disordered" evidence="3">
    <location>
        <begin position="49"/>
        <end position="68"/>
    </location>
</feature>
<name>A0A060NLK3_9BURK</name>
<keyword evidence="6" id="KW-1185">Reference proteome</keyword>
<feature type="domain" description="CBS" evidence="4">
    <location>
        <begin position="161"/>
        <end position="219"/>
    </location>
</feature>
<dbReference type="SUPFAM" id="SSF54631">
    <property type="entry name" value="CBS-domain pair"/>
    <property type="match status" value="1"/>
</dbReference>
<dbReference type="RefSeq" id="WP_045535741.1">
    <property type="nucleotide sequence ID" value="NZ_AP014569.1"/>
</dbReference>
<dbReference type="HOGENOM" id="CLU_108399_0_0_4"/>
<protein>
    <submittedName>
        <fullName evidence="5">CBS domain protein</fullName>
    </submittedName>
</protein>
<gene>
    <name evidence="5" type="ORF">SMCB_1183</name>
</gene>
<evidence type="ECO:0000256" key="2">
    <source>
        <dbReference type="PROSITE-ProRule" id="PRU00703"/>
    </source>
</evidence>
<keyword evidence="1 2" id="KW-0129">CBS domain</keyword>
<proteinExistence type="predicted"/>
<accession>A0A060NLK3</accession>
<dbReference type="InterPro" id="IPR046342">
    <property type="entry name" value="CBS_dom_sf"/>
</dbReference>
<evidence type="ECO:0000313" key="5">
    <source>
        <dbReference type="EMBL" id="BAO83411.1"/>
    </source>
</evidence>
<dbReference type="PANTHER" id="PTHR43080:SF26">
    <property type="entry name" value="REGULATORY PROTEIN"/>
    <property type="match status" value="1"/>
</dbReference>
<dbReference type="InterPro" id="IPR051257">
    <property type="entry name" value="Diverse_CBS-Domain"/>
</dbReference>
<reference evidence="5 6" key="1">
    <citation type="journal article" date="2014" name="Nat. Commun.">
        <title>Physiological and genomic features of highly alkaliphilic hydrogen-utilizing Betaproteobacteria from a continental serpentinizing site.</title>
        <authorList>
            <person name="Suzuki S."/>
            <person name="Kuenen J.G."/>
            <person name="Schipper K."/>
            <person name="van der Velde S."/>
            <person name="Ishii S."/>
            <person name="Wu A."/>
            <person name="Sorokin D.Y."/>
            <person name="Tenney A."/>
            <person name="Meng X.Y."/>
            <person name="Morrill P.L."/>
            <person name="Kamagata Y."/>
            <person name="Muyzer G."/>
            <person name="Nealson K.H."/>
        </authorList>
    </citation>
    <scope>NUCLEOTIDE SEQUENCE [LARGE SCALE GENOMIC DNA]</scope>
    <source>
        <strain evidence="5 6">B1</strain>
    </source>
</reference>
<evidence type="ECO:0000259" key="4">
    <source>
        <dbReference type="PROSITE" id="PS51371"/>
    </source>
</evidence>
<dbReference type="SMART" id="SM00116">
    <property type="entry name" value="CBS"/>
    <property type="match status" value="2"/>
</dbReference>
<organism evidence="5 6">
    <name type="scientific">Serpentinimonas maccroryi</name>
    <dbReference type="NCBI Taxonomy" id="1458426"/>
    <lineage>
        <taxon>Bacteria</taxon>
        <taxon>Pseudomonadati</taxon>
        <taxon>Pseudomonadota</taxon>
        <taxon>Betaproteobacteria</taxon>
        <taxon>Burkholderiales</taxon>
        <taxon>Comamonadaceae</taxon>
        <taxon>Serpentinimonas</taxon>
    </lineage>
</organism>
<sequence>MFAIYGTSGLMYRGLAEDLRRVVPTLRSVRTRALEPEFDRPLTLPDADAGAARHAEHRGSAHALSSYSQLQRAPQARRALRTVADVMSRKPIALKHDMTVRQGWWTLYQRGVGQAPVLDRNGMIIGLLTRAELMQPERLPTPDGHALVWQALMAQPVTEVMISPVPAVSAQADLRRLALVLLDTGLQGLPVVDAEGRLEGFVTRSDILKAVVHDPPLDLWAG</sequence>
<dbReference type="Gene3D" id="3.10.580.10">
    <property type="entry name" value="CBS-domain"/>
    <property type="match status" value="1"/>
</dbReference>